<sequence>MAVGRQRHGRGEKFPIKLPLLSPAQKFSTPSPHHGNPFNKSPPSGIPPYRDWAILGLLSMVSYRLVVPHPTHEFGVDSSASLLPFILSFPLDTLGIALISILLTYPLPLSCFSQPAPSTTLSSLSFAEMKSVSGQPF</sequence>
<evidence type="ECO:0000313" key="1">
    <source>
        <dbReference type="EMBL" id="GBM22612.1"/>
    </source>
</evidence>
<dbReference type="EMBL" id="BGPR01000483">
    <property type="protein sequence ID" value="GBM22612.1"/>
    <property type="molecule type" value="Genomic_DNA"/>
</dbReference>
<dbReference type="AlphaFoldDB" id="A0A4Y2E0N1"/>
<protein>
    <submittedName>
        <fullName evidence="1">Uncharacterized protein</fullName>
    </submittedName>
</protein>
<keyword evidence="2" id="KW-1185">Reference proteome</keyword>
<reference evidence="1 2" key="1">
    <citation type="journal article" date="2019" name="Sci. Rep.">
        <title>Orb-weaving spider Araneus ventricosus genome elucidates the spidroin gene catalogue.</title>
        <authorList>
            <person name="Kono N."/>
            <person name="Nakamura H."/>
            <person name="Ohtoshi R."/>
            <person name="Moran D.A.P."/>
            <person name="Shinohara A."/>
            <person name="Yoshida Y."/>
            <person name="Fujiwara M."/>
            <person name="Mori M."/>
            <person name="Tomita M."/>
            <person name="Arakawa K."/>
        </authorList>
    </citation>
    <scope>NUCLEOTIDE SEQUENCE [LARGE SCALE GENOMIC DNA]</scope>
</reference>
<comment type="caution">
    <text evidence="1">The sequence shown here is derived from an EMBL/GenBank/DDBJ whole genome shotgun (WGS) entry which is preliminary data.</text>
</comment>
<name>A0A4Y2E0N1_ARAVE</name>
<accession>A0A4Y2E0N1</accession>
<dbReference type="Proteomes" id="UP000499080">
    <property type="component" value="Unassembled WGS sequence"/>
</dbReference>
<evidence type="ECO:0000313" key="2">
    <source>
        <dbReference type="Proteomes" id="UP000499080"/>
    </source>
</evidence>
<dbReference type="OrthoDB" id="10445917at2759"/>
<gene>
    <name evidence="1" type="ORF">AVEN_264297_1</name>
</gene>
<organism evidence="1 2">
    <name type="scientific">Araneus ventricosus</name>
    <name type="common">Orbweaver spider</name>
    <name type="synonym">Epeira ventricosa</name>
    <dbReference type="NCBI Taxonomy" id="182803"/>
    <lineage>
        <taxon>Eukaryota</taxon>
        <taxon>Metazoa</taxon>
        <taxon>Ecdysozoa</taxon>
        <taxon>Arthropoda</taxon>
        <taxon>Chelicerata</taxon>
        <taxon>Arachnida</taxon>
        <taxon>Araneae</taxon>
        <taxon>Araneomorphae</taxon>
        <taxon>Entelegynae</taxon>
        <taxon>Araneoidea</taxon>
        <taxon>Araneidae</taxon>
        <taxon>Araneus</taxon>
    </lineage>
</organism>
<proteinExistence type="predicted"/>